<dbReference type="OrthoDB" id="10399491at2759"/>
<organism evidence="2 3">
    <name type="scientific">Rhizoclosmatium globosum</name>
    <dbReference type="NCBI Taxonomy" id="329046"/>
    <lineage>
        <taxon>Eukaryota</taxon>
        <taxon>Fungi</taxon>
        <taxon>Fungi incertae sedis</taxon>
        <taxon>Chytridiomycota</taxon>
        <taxon>Chytridiomycota incertae sedis</taxon>
        <taxon>Chytridiomycetes</taxon>
        <taxon>Chytridiales</taxon>
        <taxon>Chytriomycetaceae</taxon>
        <taxon>Rhizoclosmatium</taxon>
    </lineage>
</organism>
<dbReference type="AlphaFoldDB" id="A0A1Y2CKA3"/>
<dbReference type="EMBL" id="MCGO01000015">
    <property type="protein sequence ID" value="ORY46765.1"/>
    <property type="molecule type" value="Genomic_DNA"/>
</dbReference>
<evidence type="ECO:0000313" key="3">
    <source>
        <dbReference type="Proteomes" id="UP000193642"/>
    </source>
</evidence>
<dbReference type="Proteomes" id="UP000193642">
    <property type="component" value="Unassembled WGS sequence"/>
</dbReference>
<accession>A0A1Y2CKA3</accession>
<evidence type="ECO:0000256" key="1">
    <source>
        <dbReference type="SAM" id="Phobius"/>
    </source>
</evidence>
<gene>
    <name evidence="2" type="ORF">BCR33DRAFT_715209</name>
</gene>
<keyword evidence="1" id="KW-0812">Transmembrane</keyword>
<feature type="transmembrane region" description="Helical" evidence="1">
    <location>
        <begin position="141"/>
        <end position="158"/>
    </location>
</feature>
<feature type="transmembrane region" description="Helical" evidence="1">
    <location>
        <begin position="189"/>
        <end position="206"/>
    </location>
</feature>
<feature type="transmembrane region" description="Helical" evidence="1">
    <location>
        <begin position="98"/>
        <end position="129"/>
    </location>
</feature>
<proteinExistence type="predicted"/>
<evidence type="ECO:0000313" key="2">
    <source>
        <dbReference type="EMBL" id="ORY46765.1"/>
    </source>
</evidence>
<keyword evidence="3" id="KW-1185">Reference proteome</keyword>
<keyword evidence="1" id="KW-1133">Transmembrane helix</keyword>
<reference evidence="2 3" key="1">
    <citation type="submission" date="2016-07" db="EMBL/GenBank/DDBJ databases">
        <title>Pervasive Adenine N6-methylation of Active Genes in Fungi.</title>
        <authorList>
            <consortium name="DOE Joint Genome Institute"/>
            <person name="Mondo S.J."/>
            <person name="Dannebaum R.O."/>
            <person name="Kuo R.C."/>
            <person name="Labutti K."/>
            <person name="Haridas S."/>
            <person name="Kuo A."/>
            <person name="Salamov A."/>
            <person name="Ahrendt S.R."/>
            <person name="Lipzen A."/>
            <person name="Sullivan W."/>
            <person name="Andreopoulos W.B."/>
            <person name="Clum A."/>
            <person name="Lindquist E."/>
            <person name="Daum C."/>
            <person name="Ramamoorthy G.K."/>
            <person name="Gryganskyi A."/>
            <person name="Culley D."/>
            <person name="Magnuson J.K."/>
            <person name="James T.Y."/>
            <person name="O'Malley M.A."/>
            <person name="Stajich J.E."/>
            <person name="Spatafora J.W."/>
            <person name="Visel A."/>
            <person name="Grigoriev I.V."/>
        </authorList>
    </citation>
    <scope>NUCLEOTIDE SEQUENCE [LARGE SCALE GENOMIC DNA]</scope>
    <source>
        <strain evidence="2 3">JEL800</strain>
    </source>
</reference>
<keyword evidence="1" id="KW-0472">Membrane</keyword>
<sequence length="260" mass="29314">MDKQEHDAQLEVAIIDISVLLNVQRFYTAQNELIRKVYILHGLLEIIIGVSIAGLSYVTESTLEFQTPATCITLLVLYAITSITTFKSFYAPAIRENSTLFVIALSEFVVGLSLFCISLEMFVPIIFQFERFTPQIHMSNYVWFSAYMGATSAFLLAMNPSITSKKCTCLQMVLMTAAHWMQLPQHAPIIYGAIALTNNIGVIFIVKKYSSVLPKLMDKVGMRMELENSEKIVLPPCSVPWEEVMNAYVPVMFNEVEDNV</sequence>
<protein>
    <submittedName>
        <fullName evidence="2">Uncharacterized protein</fullName>
    </submittedName>
</protein>
<comment type="caution">
    <text evidence="2">The sequence shown here is derived from an EMBL/GenBank/DDBJ whole genome shotgun (WGS) entry which is preliminary data.</text>
</comment>
<feature type="transmembrane region" description="Helical" evidence="1">
    <location>
        <begin position="65"/>
        <end position="86"/>
    </location>
</feature>
<name>A0A1Y2CKA3_9FUNG</name>
<feature type="transmembrane region" description="Helical" evidence="1">
    <location>
        <begin position="37"/>
        <end position="59"/>
    </location>
</feature>